<comment type="pathway">
    <text evidence="3">Amino-acid degradation; L-phenylalanine degradation; acetoacetate and fumarate from L-phenylalanine: step 6/6.</text>
</comment>
<keyword evidence="10" id="KW-0585">Phenylalanine catabolism</keyword>
<dbReference type="PANTHER" id="PTHR43069:SF2">
    <property type="entry name" value="FUMARYLACETOACETASE"/>
    <property type="match status" value="1"/>
</dbReference>
<dbReference type="EMBL" id="JACRAF010000029">
    <property type="protein sequence ID" value="MBI4922232.1"/>
    <property type="molecule type" value="Genomic_DNA"/>
</dbReference>
<dbReference type="GO" id="GO:1902000">
    <property type="term" value="P:homogentisate catabolic process"/>
    <property type="evidence" value="ECO:0007669"/>
    <property type="project" value="TreeGrafter"/>
</dbReference>
<organism evidence="16 17">
    <name type="scientific">Devosia nanyangense</name>
    <dbReference type="NCBI Taxonomy" id="1228055"/>
    <lineage>
        <taxon>Bacteria</taxon>
        <taxon>Pseudomonadati</taxon>
        <taxon>Pseudomonadota</taxon>
        <taxon>Alphaproteobacteria</taxon>
        <taxon>Hyphomicrobiales</taxon>
        <taxon>Devosiaceae</taxon>
        <taxon>Devosia</taxon>
    </lineage>
</organism>
<accession>A0A933L302</accession>
<feature type="domain" description="Fumarylacetoacetase N-terminal" evidence="15">
    <location>
        <begin position="31"/>
        <end position="128"/>
    </location>
</feature>
<dbReference type="InterPro" id="IPR015377">
    <property type="entry name" value="Fumarylacetoacetase_N"/>
</dbReference>
<evidence type="ECO:0000259" key="14">
    <source>
        <dbReference type="Pfam" id="PF01557"/>
    </source>
</evidence>
<evidence type="ECO:0000256" key="4">
    <source>
        <dbReference type="ARBA" id="ARBA00012094"/>
    </source>
</evidence>
<evidence type="ECO:0000256" key="8">
    <source>
        <dbReference type="ARBA" id="ARBA00022842"/>
    </source>
</evidence>
<proteinExistence type="predicted"/>
<gene>
    <name evidence="16" type="primary">fahA</name>
    <name evidence="16" type="ORF">HY834_10815</name>
</gene>
<evidence type="ECO:0000256" key="6">
    <source>
        <dbReference type="ARBA" id="ARBA00022801"/>
    </source>
</evidence>
<dbReference type="InterPro" id="IPR011234">
    <property type="entry name" value="Fumarylacetoacetase-like_C"/>
</dbReference>
<keyword evidence="8 13" id="KW-0460">Magnesium</keyword>
<dbReference type="PANTHER" id="PTHR43069">
    <property type="entry name" value="FUMARYLACETOACETASE"/>
    <property type="match status" value="1"/>
</dbReference>
<evidence type="ECO:0000256" key="12">
    <source>
        <dbReference type="PIRSR" id="PIRSR605959-2"/>
    </source>
</evidence>
<reference evidence="16" key="1">
    <citation type="submission" date="2020-07" db="EMBL/GenBank/DDBJ databases">
        <title>Huge and variable diversity of episymbiotic CPR bacteria and DPANN archaea in groundwater ecosystems.</title>
        <authorList>
            <person name="He C.Y."/>
            <person name="Keren R."/>
            <person name="Whittaker M."/>
            <person name="Farag I.F."/>
            <person name="Doudna J."/>
            <person name="Cate J.H.D."/>
            <person name="Banfield J.F."/>
        </authorList>
    </citation>
    <scope>NUCLEOTIDE SEQUENCE</scope>
    <source>
        <strain evidence="16">NC_groundwater_1586_Pr3_B-0.1um_66_15</strain>
    </source>
</reference>
<evidence type="ECO:0000256" key="1">
    <source>
        <dbReference type="ARBA" id="ARBA00001913"/>
    </source>
</evidence>
<keyword evidence="6 16" id="KW-0378">Hydrolase</keyword>
<dbReference type="GO" id="GO:0046872">
    <property type="term" value="F:metal ion binding"/>
    <property type="evidence" value="ECO:0007669"/>
    <property type="project" value="UniProtKB-KW"/>
</dbReference>
<evidence type="ECO:0000313" key="16">
    <source>
        <dbReference type="EMBL" id="MBI4922232.1"/>
    </source>
</evidence>
<feature type="binding site" evidence="13">
    <location>
        <position position="268"/>
    </location>
    <ligand>
        <name>Mg(2+)</name>
        <dbReference type="ChEBI" id="CHEBI:18420"/>
    </ligand>
</feature>
<evidence type="ECO:0000256" key="5">
    <source>
        <dbReference type="ARBA" id="ARBA00022723"/>
    </source>
</evidence>
<dbReference type="NCBIfam" id="TIGR01266">
    <property type="entry name" value="fum_ac_acetase"/>
    <property type="match status" value="1"/>
</dbReference>
<name>A0A933L302_9HYPH</name>
<dbReference type="GO" id="GO:0004334">
    <property type="term" value="F:fumarylacetoacetase activity"/>
    <property type="evidence" value="ECO:0007669"/>
    <property type="project" value="UniProtKB-EC"/>
</dbReference>
<dbReference type="SUPFAM" id="SSF63433">
    <property type="entry name" value="Fumarylacetoacetate hydrolase, FAH, N-terminal domain"/>
    <property type="match status" value="1"/>
</dbReference>
<comment type="cofactor">
    <cofactor evidence="2 13">
        <name>Mg(2+)</name>
        <dbReference type="ChEBI" id="CHEBI:18420"/>
    </cofactor>
</comment>
<feature type="binding site" evidence="12">
    <location>
        <position position="370"/>
    </location>
    <ligand>
        <name>substrate</name>
    </ligand>
</feature>
<feature type="binding site" evidence="12">
    <location>
        <position position="154"/>
    </location>
    <ligand>
        <name>substrate</name>
    </ligand>
</feature>
<evidence type="ECO:0000256" key="13">
    <source>
        <dbReference type="PIRSR" id="PIRSR605959-3"/>
    </source>
</evidence>
<dbReference type="InterPro" id="IPR036462">
    <property type="entry name" value="Fumarylacetoacetase_N_sf"/>
</dbReference>
<feature type="binding site" evidence="13">
    <location>
        <position position="264"/>
    </location>
    <ligand>
        <name>Mg(2+)</name>
        <dbReference type="ChEBI" id="CHEBI:18420"/>
    </ligand>
</feature>
<feature type="active site" description="Proton acceptor" evidence="11">
    <location>
        <position position="145"/>
    </location>
</feature>
<feature type="binding site" evidence="13">
    <location>
        <position position="138"/>
    </location>
    <ligand>
        <name>Ca(2+)</name>
        <dbReference type="ChEBI" id="CHEBI:29108"/>
    </ligand>
</feature>
<evidence type="ECO:0000259" key="15">
    <source>
        <dbReference type="Pfam" id="PF09298"/>
    </source>
</evidence>
<evidence type="ECO:0000256" key="3">
    <source>
        <dbReference type="ARBA" id="ARBA00004782"/>
    </source>
</evidence>
<evidence type="ECO:0000256" key="7">
    <source>
        <dbReference type="ARBA" id="ARBA00022837"/>
    </source>
</evidence>
<dbReference type="AlphaFoldDB" id="A0A933L302"/>
<comment type="caution">
    <text evidence="16">The sequence shown here is derived from an EMBL/GenBank/DDBJ whole genome shotgun (WGS) entry which is preliminary data.</text>
</comment>
<feature type="binding site" evidence="13">
    <location>
        <position position="212"/>
    </location>
    <ligand>
        <name>Ca(2+)</name>
        <dbReference type="ChEBI" id="CHEBI:29108"/>
    </ligand>
</feature>
<keyword evidence="7 13" id="KW-0106">Calcium</keyword>
<feature type="domain" description="Fumarylacetoacetase-like C-terminal" evidence="14">
    <location>
        <begin position="141"/>
        <end position="414"/>
    </location>
</feature>
<feature type="binding site" evidence="12">
    <location>
        <position position="140"/>
    </location>
    <ligand>
        <name>substrate</name>
    </ligand>
</feature>
<comment type="cofactor">
    <cofactor evidence="1 13">
        <name>Ca(2+)</name>
        <dbReference type="ChEBI" id="CHEBI:29108"/>
    </cofactor>
</comment>
<dbReference type="GO" id="GO:0006572">
    <property type="term" value="P:L-tyrosine catabolic process"/>
    <property type="evidence" value="ECO:0007669"/>
    <property type="project" value="UniProtKB-KW"/>
</dbReference>
<keyword evidence="5 13" id="KW-0479">Metal-binding</keyword>
<feature type="binding site" evidence="12">
    <location>
        <position position="251"/>
    </location>
    <ligand>
        <name>substrate</name>
    </ligand>
</feature>
<dbReference type="Gene3D" id="3.90.850.10">
    <property type="entry name" value="Fumarylacetoacetase-like, C-terminal domain"/>
    <property type="match status" value="1"/>
</dbReference>
<dbReference type="GO" id="GO:0006559">
    <property type="term" value="P:L-phenylalanine catabolic process"/>
    <property type="evidence" value="ECO:0007669"/>
    <property type="project" value="UniProtKB-KW"/>
</dbReference>
<dbReference type="Pfam" id="PF01557">
    <property type="entry name" value="FAA_hydrolase"/>
    <property type="match status" value="1"/>
</dbReference>
<evidence type="ECO:0000256" key="9">
    <source>
        <dbReference type="ARBA" id="ARBA00022878"/>
    </source>
</evidence>
<evidence type="ECO:0000256" key="2">
    <source>
        <dbReference type="ARBA" id="ARBA00001946"/>
    </source>
</evidence>
<evidence type="ECO:0000256" key="11">
    <source>
        <dbReference type="PIRSR" id="PIRSR605959-1"/>
    </source>
</evidence>
<evidence type="ECO:0000256" key="10">
    <source>
        <dbReference type="ARBA" id="ARBA00023232"/>
    </source>
</evidence>
<dbReference type="InterPro" id="IPR005959">
    <property type="entry name" value="Fumarylacetoacetase"/>
</dbReference>
<dbReference type="Gene3D" id="2.30.30.230">
    <property type="entry name" value="Fumarylacetoacetase, N-terminal domain"/>
    <property type="match status" value="1"/>
</dbReference>
<feature type="binding site" evidence="13">
    <location>
        <position position="210"/>
    </location>
    <ligand>
        <name>Ca(2+)</name>
        <dbReference type="ChEBI" id="CHEBI:29108"/>
    </ligand>
</feature>
<dbReference type="Pfam" id="PF09298">
    <property type="entry name" value="FAA_hydrolase_N"/>
    <property type="match status" value="1"/>
</dbReference>
<dbReference type="InterPro" id="IPR036663">
    <property type="entry name" value="Fumarylacetoacetase_C_sf"/>
</dbReference>
<sequence length="439" mass="46702">MSARGLDETHDPAAKSWVASANDPASQFPIQNLPFGSFRPKGETGWRLCVAIGDQVLDLRALAGTGLLDDLSGDLRTTLAADLLNPLLMRPPADWTALRRALFAVLSDPTPDPRAVSALVPQSVIEFRVPMHIGGYTDFFASIHHARRTAKLMRGVDEVATNYRHLPVGYNGRASSVVVSGTPVLRPNGQFVVAGSLLPQFGPSRRLDFELEIAAIVGGSNALGRPVPIACAEDRIFGLCLMNDWSARDIQGFEYQPLGPFLGKSFATTISPWIVTLDALKPFRTPLESHPKGDPVPLPHLREPDGAKSGFALDLTAGIATAVMRVARKPPTVVTRTQARYLYWSFAQMVAHHTSNGCNLLAGDLIGSGTVSGPAETEAASLLELSANGTRGISLGDVESRTYLEDGDEVVLDGLAVAAGRRSIGFGLCTGVIVPAPSA</sequence>
<feature type="binding site" evidence="13">
    <location>
        <position position="244"/>
    </location>
    <ligand>
        <name>Mg(2+)</name>
        <dbReference type="ChEBI" id="CHEBI:18420"/>
    </ligand>
</feature>
<feature type="binding site" evidence="12">
    <location>
        <position position="255"/>
    </location>
    <ligand>
        <name>substrate</name>
    </ligand>
</feature>
<evidence type="ECO:0000313" key="17">
    <source>
        <dbReference type="Proteomes" id="UP000782610"/>
    </source>
</evidence>
<feature type="binding site" evidence="13">
    <location>
        <position position="244"/>
    </location>
    <ligand>
        <name>Ca(2+)</name>
        <dbReference type="ChEBI" id="CHEBI:29108"/>
    </ligand>
</feature>
<dbReference type="EC" id="3.7.1.2" evidence="4"/>
<protein>
    <recommendedName>
        <fullName evidence="4">fumarylacetoacetase</fullName>
        <ecNumber evidence="4">3.7.1.2</ecNumber>
    </recommendedName>
</protein>
<dbReference type="Proteomes" id="UP000782610">
    <property type="component" value="Unassembled WGS sequence"/>
</dbReference>
<keyword evidence="9" id="KW-0828">Tyrosine catabolism</keyword>
<dbReference type="SUPFAM" id="SSF56529">
    <property type="entry name" value="FAH"/>
    <property type="match status" value="1"/>
</dbReference>